<proteinExistence type="predicted"/>
<organism evidence="2 3">
    <name type="scientific">Arthrobacter methylotrophus</name>
    <dbReference type="NCBI Taxonomy" id="121291"/>
    <lineage>
        <taxon>Bacteria</taxon>
        <taxon>Bacillati</taxon>
        <taxon>Actinomycetota</taxon>
        <taxon>Actinomycetes</taxon>
        <taxon>Micrococcales</taxon>
        <taxon>Micrococcaceae</taxon>
        <taxon>Arthrobacter</taxon>
    </lineage>
</organism>
<sequence>MTPSTTESTTAALRPSSTDPVSPDTARNTIPTSTVEDAMPSEKKLPEIVIEVIATVMIPTMEVLMRIARIFAKVANIRCADGRYREDCRYQERERVATDEANYAGLLRHGALLRGRGRIRSTLPLVG</sequence>
<dbReference type="RefSeq" id="WP_376953227.1">
    <property type="nucleotide sequence ID" value="NZ_JBHMBH010000004.1"/>
</dbReference>
<evidence type="ECO:0000256" key="1">
    <source>
        <dbReference type="SAM" id="MobiDB-lite"/>
    </source>
</evidence>
<evidence type="ECO:0000313" key="3">
    <source>
        <dbReference type="Proteomes" id="UP001589536"/>
    </source>
</evidence>
<keyword evidence="3" id="KW-1185">Reference proteome</keyword>
<name>A0ABV5UJD2_9MICC</name>
<reference evidence="2 3" key="1">
    <citation type="submission" date="2024-09" db="EMBL/GenBank/DDBJ databases">
        <authorList>
            <person name="Sun Q."/>
            <person name="Mori K."/>
        </authorList>
    </citation>
    <scope>NUCLEOTIDE SEQUENCE [LARGE SCALE GENOMIC DNA]</scope>
    <source>
        <strain evidence="2 3">JCM 13519</strain>
    </source>
</reference>
<feature type="region of interest" description="Disordered" evidence="1">
    <location>
        <begin position="1"/>
        <end position="41"/>
    </location>
</feature>
<accession>A0ABV5UJD2</accession>
<feature type="compositionally biased region" description="Polar residues" evidence="1">
    <location>
        <begin position="1"/>
        <end position="35"/>
    </location>
</feature>
<dbReference type="EMBL" id="JBHMBH010000004">
    <property type="protein sequence ID" value="MFB9712626.1"/>
    <property type="molecule type" value="Genomic_DNA"/>
</dbReference>
<comment type="caution">
    <text evidence="2">The sequence shown here is derived from an EMBL/GenBank/DDBJ whole genome shotgun (WGS) entry which is preliminary data.</text>
</comment>
<protein>
    <submittedName>
        <fullName evidence="2">Uncharacterized protein</fullName>
    </submittedName>
</protein>
<gene>
    <name evidence="2" type="ORF">ACFFPI_00450</name>
</gene>
<evidence type="ECO:0000313" key="2">
    <source>
        <dbReference type="EMBL" id="MFB9712626.1"/>
    </source>
</evidence>
<dbReference type="Proteomes" id="UP001589536">
    <property type="component" value="Unassembled WGS sequence"/>
</dbReference>